<evidence type="ECO:0000313" key="10">
    <source>
        <dbReference type="EMBL" id="GIL86692.1"/>
    </source>
</evidence>
<dbReference type="PANTHER" id="PTHR11062">
    <property type="entry name" value="EXOSTOSIN HEPARAN SULFATE GLYCOSYLTRANSFERASE -RELATED"/>
    <property type="match status" value="1"/>
</dbReference>
<feature type="chain" id="PRO_5035203239" description="EGF-like domain-containing protein" evidence="8">
    <location>
        <begin position="22"/>
        <end position="484"/>
    </location>
</feature>
<feature type="region of interest" description="Disordered" evidence="7">
    <location>
        <begin position="40"/>
        <end position="60"/>
    </location>
</feature>
<organism evidence="10 11">
    <name type="scientific">Volvox reticuliferus</name>
    <dbReference type="NCBI Taxonomy" id="1737510"/>
    <lineage>
        <taxon>Eukaryota</taxon>
        <taxon>Viridiplantae</taxon>
        <taxon>Chlorophyta</taxon>
        <taxon>core chlorophytes</taxon>
        <taxon>Chlorophyceae</taxon>
        <taxon>CS clade</taxon>
        <taxon>Chlamydomonadales</taxon>
        <taxon>Volvocaceae</taxon>
        <taxon>Volvox</taxon>
    </lineage>
</organism>
<name>A0A8J4CU52_9CHLO</name>
<proteinExistence type="inferred from homology"/>
<evidence type="ECO:0000256" key="6">
    <source>
        <dbReference type="PROSITE-ProRule" id="PRU00076"/>
    </source>
</evidence>
<dbReference type="InterPro" id="IPR013111">
    <property type="entry name" value="EGF_extracell"/>
</dbReference>
<evidence type="ECO:0000256" key="3">
    <source>
        <dbReference type="ARBA" id="ARBA00023034"/>
    </source>
</evidence>
<dbReference type="InterPro" id="IPR004263">
    <property type="entry name" value="Exostosin"/>
</dbReference>
<feature type="disulfide bond" evidence="6">
    <location>
        <begin position="183"/>
        <end position="192"/>
    </location>
</feature>
<feature type="non-terminal residue" evidence="10">
    <location>
        <position position="484"/>
    </location>
</feature>
<dbReference type="EMBL" id="BNCP01000036">
    <property type="protein sequence ID" value="GIL86692.1"/>
    <property type="molecule type" value="Genomic_DNA"/>
</dbReference>
<keyword evidence="11" id="KW-1185">Reference proteome</keyword>
<dbReference type="Pfam" id="PF07974">
    <property type="entry name" value="EGF_2"/>
    <property type="match status" value="1"/>
</dbReference>
<feature type="disulfide bond" evidence="6">
    <location>
        <begin position="164"/>
        <end position="174"/>
    </location>
</feature>
<keyword evidence="6" id="KW-0245">EGF-like domain</keyword>
<sequence length="484" mass="54517">MGVKSWSLFVAVAFGVTAAFGSRSQLRDAANSLERSHFSHRHSLSESSATGLHLPDQPLNRIPHLTASRVDPRYETLHKPFITKSRRKPPPPPPRRMRGLKRAAAAESRTDDPRVIDAAAADGNPAREPPVVPLAPGLDPPPPLPPSVADPAPVPPGPPGRRPCSELCYERATCNEEVGRCDCPKQLTGSDCQGNTSASFLRYFTQTAKQEASQPMPCLNRCNGRGKCVLGECVCERGFFSADCSLSIGPSGKPVILEGKGYQPRDQRPYIYVYDIPHRYSSWHNPRRMDREAHWTIWQQMLQARVVVADGDEADWFFIPVKLRNSGDGPKLFKIIMYVQKHWPWYDRLHGHRHFVIHMGDSGRGEVQEDVRQAFINMTWLHHWGLYDDYPYSGWRAAHRPGKDIVIPVAFKTKVTKDLLGYSPLHPRAPHLRRDGVLLFAGRLCGDYSQPDASKSWPHCKTNKSIGYSQGVRQMVHFYHHKPD</sequence>
<keyword evidence="4 6" id="KW-1015">Disulfide bond</keyword>
<dbReference type="GO" id="GO:0016757">
    <property type="term" value="F:glycosyltransferase activity"/>
    <property type="evidence" value="ECO:0007669"/>
    <property type="project" value="InterPro"/>
</dbReference>
<feature type="domain" description="EGF-like" evidence="9">
    <location>
        <begin position="160"/>
        <end position="193"/>
    </location>
</feature>
<dbReference type="OrthoDB" id="1924787at2759"/>
<comment type="subcellular location">
    <subcellularLocation>
        <location evidence="1">Golgi apparatus membrane</location>
        <topology evidence="1">Single-pass type II membrane protein</topology>
    </subcellularLocation>
</comment>
<evidence type="ECO:0000259" key="9">
    <source>
        <dbReference type="PROSITE" id="PS50026"/>
    </source>
</evidence>
<dbReference type="AlphaFoldDB" id="A0A8J4CU52"/>
<protein>
    <recommendedName>
        <fullName evidence="9">EGF-like domain-containing protein</fullName>
    </recommendedName>
</protein>
<dbReference type="FunFam" id="2.10.25.10:FF:000001">
    <property type="entry name" value="Tenascin C"/>
    <property type="match status" value="1"/>
</dbReference>
<evidence type="ECO:0000313" key="11">
    <source>
        <dbReference type="Proteomes" id="UP000747110"/>
    </source>
</evidence>
<comment type="similarity">
    <text evidence="2">Belongs to the glycosyltransferase 47 family.</text>
</comment>
<feature type="compositionally biased region" description="Basic residues" evidence="7">
    <location>
        <begin position="84"/>
        <end position="101"/>
    </location>
</feature>
<keyword evidence="3" id="KW-0333">Golgi apparatus</keyword>
<feature type="compositionally biased region" description="Pro residues" evidence="7">
    <location>
        <begin position="127"/>
        <end position="160"/>
    </location>
</feature>
<evidence type="ECO:0000256" key="8">
    <source>
        <dbReference type="SAM" id="SignalP"/>
    </source>
</evidence>
<dbReference type="PROSITE" id="PS50026">
    <property type="entry name" value="EGF_3"/>
    <property type="match status" value="1"/>
</dbReference>
<dbReference type="InterPro" id="IPR040911">
    <property type="entry name" value="Exostosin_GT47"/>
</dbReference>
<evidence type="ECO:0000256" key="4">
    <source>
        <dbReference type="ARBA" id="ARBA00023157"/>
    </source>
</evidence>
<evidence type="ECO:0000256" key="1">
    <source>
        <dbReference type="ARBA" id="ARBA00004323"/>
    </source>
</evidence>
<comment type="caution">
    <text evidence="6">Lacks conserved residue(s) required for the propagation of feature annotation.</text>
</comment>
<comment type="caution">
    <text evidence="10">The sequence shown here is derived from an EMBL/GenBank/DDBJ whole genome shotgun (WGS) entry which is preliminary data.</text>
</comment>
<gene>
    <name evidence="10" type="ORF">Vretifemale_14892</name>
</gene>
<dbReference type="Pfam" id="PF03016">
    <property type="entry name" value="Exostosin_GT47"/>
    <property type="match status" value="1"/>
</dbReference>
<evidence type="ECO:0000256" key="5">
    <source>
        <dbReference type="ARBA" id="ARBA00023180"/>
    </source>
</evidence>
<evidence type="ECO:0000256" key="2">
    <source>
        <dbReference type="ARBA" id="ARBA00010271"/>
    </source>
</evidence>
<dbReference type="GO" id="GO:0000139">
    <property type="term" value="C:Golgi membrane"/>
    <property type="evidence" value="ECO:0007669"/>
    <property type="project" value="UniProtKB-SubCell"/>
</dbReference>
<reference evidence="10" key="1">
    <citation type="journal article" date="2021" name="Proc. Natl. Acad. Sci. U.S.A.">
        <title>Three genomes in the algal genus Volvox reveal the fate of a haploid sex-determining region after a transition to homothallism.</title>
        <authorList>
            <person name="Yamamoto K."/>
            <person name="Hamaji T."/>
            <person name="Kawai-Toyooka H."/>
            <person name="Matsuzaki R."/>
            <person name="Takahashi F."/>
            <person name="Nishimura Y."/>
            <person name="Kawachi M."/>
            <person name="Noguchi H."/>
            <person name="Minakuchi Y."/>
            <person name="Umen J.G."/>
            <person name="Toyoda A."/>
            <person name="Nozaki H."/>
        </authorList>
    </citation>
    <scope>NUCLEOTIDE SEQUENCE</scope>
    <source>
        <strain evidence="10">NIES-3786</strain>
    </source>
</reference>
<evidence type="ECO:0000256" key="7">
    <source>
        <dbReference type="SAM" id="MobiDB-lite"/>
    </source>
</evidence>
<keyword evidence="5" id="KW-0325">Glycoprotein</keyword>
<dbReference type="Gene3D" id="2.10.25.10">
    <property type="entry name" value="Laminin"/>
    <property type="match status" value="1"/>
</dbReference>
<dbReference type="InterPro" id="IPR000742">
    <property type="entry name" value="EGF"/>
</dbReference>
<feature type="region of interest" description="Disordered" evidence="7">
    <location>
        <begin position="73"/>
        <end position="160"/>
    </location>
</feature>
<accession>A0A8J4CU52</accession>
<feature type="signal peptide" evidence="8">
    <location>
        <begin position="1"/>
        <end position="21"/>
    </location>
</feature>
<keyword evidence="8" id="KW-0732">Signal</keyword>
<dbReference type="Proteomes" id="UP000747110">
    <property type="component" value="Unassembled WGS sequence"/>
</dbReference>
<dbReference type="PROSITE" id="PS00022">
    <property type="entry name" value="EGF_1"/>
    <property type="match status" value="1"/>
</dbReference>
<dbReference type="PANTHER" id="PTHR11062:SF376">
    <property type="entry name" value="EXOSTOSIN FAMILY PROTEIN"/>
    <property type="match status" value="1"/>
</dbReference>